<organism evidence="2 3">
    <name type="scientific">Bifidobacterium choerinum</name>
    <dbReference type="NCBI Taxonomy" id="35760"/>
    <lineage>
        <taxon>Bacteria</taxon>
        <taxon>Bacillati</taxon>
        <taxon>Actinomycetota</taxon>
        <taxon>Actinomycetes</taxon>
        <taxon>Bifidobacteriales</taxon>
        <taxon>Bifidobacteriaceae</taxon>
        <taxon>Bifidobacterium</taxon>
    </lineage>
</organism>
<keyword evidence="3" id="KW-1185">Reference proteome</keyword>
<reference evidence="2 3" key="1">
    <citation type="submission" date="2014-03" db="EMBL/GenBank/DDBJ databases">
        <title>Genomics of Bifidobacteria.</title>
        <authorList>
            <person name="Ventura M."/>
            <person name="Milani C."/>
            <person name="Lugli G.A."/>
        </authorList>
    </citation>
    <scope>NUCLEOTIDE SEQUENCE [LARGE SCALE GENOMIC DNA]</scope>
    <source>
        <strain evidence="2 3">LMG 10510</strain>
    </source>
</reference>
<dbReference type="STRING" id="35760.BCHO_0024"/>
<evidence type="ECO:0000313" key="2">
    <source>
        <dbReference type="EMBL" id="KFI57944.1"/>
    </source>
</evidence>
<feature type="compositionally biased region" description="Basic residues" evidence="1">
    <location>
        <begin position="1"/>
        <end position="10"/>
    </location>
</feature>
<feature type="compositionally biased region" description="Basic residues" evidence="1">
    <location>
        <begin position="152"/>
        <end position="166"/>
    </location>
</feature>
<dbReference type="AlphaFoldDB" id="A0A087AGP4"/>
<gene>
    <name evidence="2" type="ORF">BCHO_0024</name>
</gene>
<sequence>MARDGRRRHQLRDEDTEGFAQRRSRRRGGTPRADDGTRTAAPRGDGAQTHQGSGRVQHRRHGTRRFARVHRHRTHRRRQSASGRRAERPLHRQRPRTARREAHRRHARRARGRHRAPRHQTDERHGLGHRADPRRLRHRDGRRRKPCDEHRPRHGHAGIHRPRDHRRAGGERGDRLVVDGLGARLRGDRRAGLRHAADARRAAARGGRQRESAGSATAHVAGVPFGALAASRGAMHARRTARRDIGGRVGGGIASPF</sequence>
<dbReference type="Proteomes" id="UP000028995">
    <property type="component" value="Unassembled WGS sequence"/>
</dbReference>
<name>A0A087AGP4_9BIFI</name>
<protein>
    <submittedName>
        <fullName evidence="2">Serine/threonine protein kinase</fullName>
    </submittedName>
</protein>
<keyword evidence="2" id="KW-0808">Transferase</keyword>
<proteinExistence type="predicted"/>
<accession>A0A087AGP4</accession>
<feature type="compositionally biased region" description="Basic residues" evidence="1">
    <location>
        <begin position="91"/>
        <end position="118"/>
    </location>
</feature>
<keyword evidence="2" id="KW-0723">Serine/threonine-protein kinase</keyword>
<dbReference type="GO" id="GO:0004674">
    <property type="term" value="F:protein serine/threonine kinase activity"/>
    <property type="evidence" value="ECO:0007669"/>
    <property type="project" value="UniProtKB-KW"/>
</dbReference>
<keyword evidence="2" id="KW-0418">Kinase</keyword>
<evidence type="ECO:0000313" key="3">
    <source>
        <dbReference type="Proteomes" id="UP000028995"/>
    </source>
</evidence>
<evidence type="ECO:0000256" key="1">
    <source>
        <dbReference type="SAM" id="MobiDB-lite"/>
    </source>
</evidence>
<feature type="compositionally biased region" description="Basic residues" evidence="1">
    <location>
        <begin position="135"/>
        <end position="145"/>
    </location>
</feature>
<feature type="region of interest" description="Disordered" evidence="1">
    <location>
        <begin position="1"/>
        <end position="170"/>
    </location>
</feature>
<feature type="compositionally biased region" description="Basic residues" evidence="1">
    <location>
        <begin position="56"/>
        <end position="79"/>
    </location>
</feature>
<feature type="compositionally biased region" description="Basic and acidic residues" evidence="1">
    <location>
        <begin position="119"/>
        <end position="134"/>
    </location>
</feature>
<comment type="caution">
    <text evidence="2">The sequence shown here is derived from an EMBL/GenBank/DDBJ whole genome shotgun (WGS) entry which is preliminary data.</text>
</comment>
<dbReference type="EMBL" id="JGYU01000002">
    <property type="protein sequence ID" value="KFI57944.1"/>
    <property type="molecule type" value="Genomic_DNA"/>
</dbReference>